<keyword evidence="4" id="KW-1185">Reference proteome</keyword>
<feature type="region of interest" description="Disordered" evidence="2">
    <location>
        <begin position="69"/>
        <end position="108"/>
    </location>
</feature>
<keyword evidence="1" id="KW-0175">Coiled coil</keyword>
<accession>A0ABU6U5B6</accession>
<gene>
    <name evidence="3" type="ORF">PIB30_013338</name>
</gene>
<dbReference type="EMBL" id="JASCZI010120863">
    <property type="protein sequence ID" value="MED6156306.1"/>
    <property type="molecule type" value="Genomic_DNA"/>
</dbReference>
<dbReference type="Gene3D" id="3.30.890.10">
    <property type="entry name" value="Methyl-cpg-binding Protein 2, Chain A"/>
    <property type="match status" value="1"/>
</dbReference>
<protein>
    <recommendedName>
        <fullName evidence="5">MBD domain-containing protein</fullName>
    </recommendedName>
</protein>
<reference evidence="3 4" key="1">
    <citation type="journal article" date="2023" name="Plants (Basel)">
        <title>Bridging the Gap: Combining Genomics and Transcriptomics Approaches to Understand Stylosanthes scabra, an Orphan Legume from the Brazilian Caatinga.</title>
        <authorList>
            <person name="Ferreira-Neto J.R.C."/>
            <person name="da Silva M.D."/>
            <person name="Binneck E."/>
            <person name="de Melo N.F."/>
            <person name="da Silva R.H."/>
            <person name="de Melo A.L.T.M."/>
            <person name="Pandolfi V."/>
            <person name="Bustamante F.O."/>
            <person name="Brasileiro-Vidal A.C."/>
            <person name="Benko-Iseppon A.M."/>
        </authorList>
    </citation>
    <scope>NUCLEOTIDE SEQUENCE [LARGE SCALE GENOMIC DNA]</scope>
    <source>
        <tissue evidence="3">Leaves</tissue>
    </source>
</reference>
<name>A0ABU6U5B6_9FABA</name>
<evidence type="ECO:0008006" key="5">
    <source>
        <dbReference type="Google" id="ProtNLM"/>
    </source>
</evidence>
<evidence type="ECO:0000256" key="1">
    <source>
        <dbReference type="SAM" id="Coils"/>
    </source>
</evidence>
<proteinExistence type="predicted"/>
<dbReference type="Proteomes" id="UP001341840">
    <property type="component" value="Unassembled WGS sequence"/>
</dbReference>
<organism evidence="3 4">
    <name type="scientific">Stylosanthes scabra</name>
    <dbReference type="NCBI Taxonomy" id="79078"/>
    <lineage>
        <taxon>Eukaryota</taxon>
        <taxon>Viridiplantae</taxon>
        <taxon>Streptophyta</taxon>
        <taxon>Embryophyta</taxon>
        <taxon>Tracheophyta</taxon>
        <taxon>Spermatophyta</taxon>
        <taxon>Magnoliopsida</taxon>
        <taxon>eudicotyledons</taxon>
        <taxon>Gunneridae</taxon>
        <taxon>Pentapetalae</taxon>
        <taxon>rosids</taxon>
        <taxon>fabids</taxon>
        <taxon>Fabales</taxon>
        <taxon>Fabaceae</taxon>
        <taxon>Papilionoideae</taxon>
        <taxon>50 kb inversion clade</taxon>
        <taxon>dalbergioids sensu lato</taxon>
        <taxon>Dalbergieae</taxon>
        <taxon>Pterocarpus clade</taxon>
        <taxon>Stylosanthes</taxon>
    </lineage>
</organism>
<comment type="caution">
    <text evidence="3">The sequence shown here is derived from an EMBL/GenBank/DDBJ whole genome shotgun (WGS) entry which is preliminary data.</text>
</comment>
<feature type="compositionally biased region" description="Low complexity" evidence="2">
    <location>
        <begin position="69"/>
        <end position="103"/>
    </location>
</feature>
<feature type="region of interest" description="Disordered" evidence="2">
    <location>
        <begin position="223"/>
        <end position="250"/>
    </location>
</feature>
<evidence type="ECO:0000256" key="2">
    <source>
        <dbReference type="SAM" id="MobiDB-lite"/>
    </source>
</evidence>
<evidence type="ECO:0000313" key="4">
    <source>
        <dbReference type="Proteomes" id="UP001341840"/>
    </source>
</evidence>
<feature type="coiled-coil region" evidence="1">
    <location>
        <begin position="183"/>
        <end position="217"/>
    </location>
</feature>
<sequence>MDFGSDDKGHDDMNVNYSKVSSASLYRELGEQVGMKIFELMFGKVASYEAGAIPAIPLSCYFPAQPSNNVSSPKHNNHNHNNNNKNDIKKSSASSPSPASTSSNNIKKSTQFEEQYGANWKCVPRQRKNGKWDKFYYHNESGMMCRSLKEIEKFEKEGIRPGRIPKKAKIENVETKVREMDVTMTEKTSMAKKEEEKEELQRKGDEVEKFMADAQQNLNQFHLNNQQYFSDDSERTPSPPWSLSHVVSSR</sequence>
<evidence type="ECO:0000313" key="3">
    <source>
        <dbReference type="EMBL" id="MED6156306.1"/>
    </source>
</evidence>